<organism evidence="3 4">
    <name type="scientific">Scytalidium lignicola</name>
    <name type="common">Hyphomycete</name>
    <dbReference type="NCBI Taxonomy" id="5539"/>
    <lineage>
        <taxon>Eukaryota</taxon>
        <taxon>Fungi</taxon>
        <taxon>Dikarya</taxon>
        <taxon>Ascomycota</taxon>
        <taxon>Pezizomycotina</taxon>
        <taxon>Leotiomycetes</taxon>
        <taxon>Leotiomycetes incertae sedis</taxon>
        <taxon>Scytalidium</taxon>
    </lineage>
</organism>
<gene>
    <name evidence="3" type="ORF">B7463_g10158</name>
</gene>
<dbReference type="EMBL" id="NCSJ02000280">
    <property type="protein sequence ID" value="RFU26179.1"/>
    <property type="molecule type" value="Genomic_DNA"/>
</dbReference>
<evidence type="ECO:0000313" key="4">
    <source>
        <dbReference type="Proteomes" id="UP000258309"/>
    </source>
</evidence>
<sequence length="87" mass="9820">MKDFTSALRPAQPDGATTLAQERARSSIPVRELTDHIFTPEFLECQARITAILEQDPLFSKTTQANLSRPDRYHLGLARAKKLQRLA</sequence>
<dbReference type="Pfam" id="PF14749">
    <property type="entry name" value="Acyl-CoA_ox_N"/>
    <property type="match status" value="1"/>
</dbReference>
<feature type="non-terminal residue" evidence="3">
    <location>
        <position position="1"/>
    </location>
</feature>
<dbReference type="STRING" id="5539.A0A3E2GYH9"/>
<protein>
    <recommendedName>
        <fullName evidence="2">Acyl-coenzyme A oxidase N-terminal domain-containing protein</fullName>
    </recommendedName>
</protein>
<dbReference type="GO" id="GO:0016627">
    <property type="term" value="F:oxidoreductase activity, acting on the CH-CH group of donors"/>
    <property type="evidence" value="ECO:0007669"/>
    <property type="project" value="InterPro"/>
</dbReference>
<accession>A0A3E2GYH9</accession>
<dbReference type="OrthoDB" id="538336at2759"/>
<dbReference type="InterPro" id="IPR029320">
    <property type="entry name" value="Acyl-CoA_ox_N"/>
</dbReference>
<reference evidence="3 4" key="1">
    <citation type="submission" date="2018-05" db="EMBL/GenBank/DDBJ databases">
        <title>Draft genome sequence of Scytalidium lignicola DSM 105466, a ubiquitous saprotrophic fungus.</title>
        <authorList>
            <person name="Buettner E."/>
            <person name="Gebauer A.M."/>
            <person name="Hofrichter M."/>
            <person name="Liers C."/>
            <person name="Kellner H."/>
        </authorList>
    </citation>
    <scope>NUCLEOTIDE SEQUENCE [LARGE SCALE GENOMIC DNA]</scope>
    <source>
        <strain evidence="3 4">DSM 105466</strain>
    </source>
</reference>
<evidence type="ECO:0000313" key="3">
    <source>
        <dbReference type="EMBL" id="RFU26179.1"/>
    </source>
</evidence>
<feature type="non-terminal residue" evidence="3">
    <location>
        <position position="87"/>
    </location>
</feature>
<feature type="region of interest" description="Disordered" evidence="1">
    <location>
        <begin position="1"/>
        <end position="25"/>
    </location>
</feature>
<dbReference type="Proteomes" id="UP000258309">
    <property type="component" value="Unassembled WGS sequence"/>
</dbReference>
<dbReference type="AlphaFoldDB" id="A0A3E2GYH9"/>
<dbReference type="Gene3D" id="1.10.540.10">
    <property type="entry name" value="Acyl-CoA dehydrogenase/oxidase, N-terminal domain"/>
    <property type="match status" value="1"/>
</dbReference>
<comment type="caution">
    <text evidence="3">The sequence shown here is derived from an EMBL/GenBank/DDBJ whole genome shotgun (WGS) entry which is preliminary data.</text>
</comment>
<keyword evidence="4" id="KW-1185">Reference proteome</keyword>
<dbReference type="InterPro" id="IPR037069">
    <property type="entry name" value="AcylCoA_DH/ox_N_sf"/>
</dbReference>
<evidence type="ECO:0000256" key="1">
    <source>
        <dbReference type="SAM" id="MobiDB-lite"/>
    </source>
</evidence>
<feature type="domain" description="Acyl-coenzyme A oxidase N-terminal" evidence="2">
    <location>
        <begin position="30"/>
        <end position="86"/>
    </location>
</feature>
<evidence type="ECO:0000259" key="2">
    <source>
        <dbReference type="Pfam" id="PF14749"/>
    </source>
</evidence>
<name>A0A3E2GYH9_SCYLI</name>
<dbReference type="GO" id="GO:0050660">
    <property type="term" value="F:flavin adenine dinucleotide binding"/>
    <property type="evidence" value="ECO:0007669"/>
    <property type="project" value="InterPro"/>
</dbReference>
<proteinExistence type="predicted"/>